<keyword evidence="5" id="KW-0378">Hydrolase</keyword>
<dbReference type="PIRSF" id="PIRSF000915">
    <property type="entry name" value="PGP-type_phosphatase"/>
    <property type="match status" value="1"/>
</dbReference>
<dbReference type="GO" id="GO:0046872">
    <property type="term" value="F:metal ion binding"/>
    <property type="evidence" value="ECO:0007669"/>
    <property type="project" value="UniProtKB-KW"/>
</dbReference>
<comment type="function">
    <text evidence="1">Catalyzes the dephosphorylation of 2-6 carbon acid sugars in vitro.</text>
</comment>
<dbReference type="Gene3D" id="3.40.50.1000">
    <property type="entry name" value="HAD superfamily/HAD-like"/>
    <property type="match status" value="2"/>
</dbReference>
<comment type="caution">
    <text evidence="5">The sequence shown here is derived from an EMBL/GenBank/DDBJ whole genome shotgun (WGS) entry which is preliminary data.</text>
</comment>
<dbReference type="Pfam" id="PF13242">
    <property type="entry name" value="Hydrolase_like"/>
    <property type="match status" value="1"/>
</dbReference>
<accession>A0A6N8FJ63</accession>
<dbReference type="InterPro" id="IPR023214">
    <property type="entry name" value="HAD_sf"/>
</dbReference>
<organism evidence="5 6">
    <name type="scientific">Ornithinibacillus caprae</name>
    <dbReference type="NCBI Taxonomy" id="2678566"/>
    <lineage>
        <taxon>Bacteria</taxon>
        <taxon>Bacillati</taxon>
        <taxon>Bacillota</taxon>
        <taxon>Bacilli</taxon>
        <taxon>Bacillales</taxon>
        <taxon>Bacillaceae</taxon>
        <taxon>Ornithinibacillus</taxon>
    </lineage>
</organism>
<feature type="active site" description="Nucleophile" evidence="2">
    <location>
        <position position="10"/>
    </location>
</feature>
<keyword evidence="1 4" id="KW-0479">Metal-binding</keyword>
<name>A0A6N8FJ63_9BACI</name>
<comment type="cofactor">
    <cofactor evidence="4">
        <name>Mg(2+)</name>
        <dbReference type="ChEBI" id="CHEBI:18420"/>
    </cofactor>
    <text evidence="4">Divalent metal ions. Mg(2+) is the most effective.</text>
</comment>
<evidence type="ECO:0000256" key="2">
    <source>
        <dbReference type="PIRSR" id="PIRSR000915-1"/>
    </source>
</evidence>
<dbReference type="PANTHER" id="PTHR19288:SF46">
    <property type="entry name" value="HALOACID DEHALOGENASE-LIKE HYDROLASE DOMAIN-CONTAINING PROTEIN 2"/>
    <property type="match status" value="1"/>
</dbReference>
<evidence type="ECO:0000256" key="1">
    <source>
        <dbReference type="PIRNR" id="PIRNR000915"/>
    </source>
</evidence>
<dbReference type="InterPro" id="IPR036412">
    <property type="entry name" value="HAD-like_sf"/>
</dbReference>
<evidence type="ECO:0000256" key="4">
    <source>
        <dbReference type="PIRSR" id="PIRSR000915-3"/>
    </source>
</evidence>
<comment type="similarity">
    <text evidence="1">Belongs to the HAD-like hydrolase superfamily. NagD family.</text>
</comment>
<dbReference type="Pfam" id="PF13344">
    <property type="entry name" value="Hydrolase_6"/>
    <property type="match status" value="1"/>
</dbReference>
<dbReference type="EC" id="3.1.3.-" evidence="1"/>
<dbReference type="AlphaFoldDB" id="A0A6N8FJ63"/>
<keyword evidence="6" id="KW-1185">Reference proteome</keyword>
<feature type="binding site" evidence="4">
    <location>
        <position position="10"/>
    </location>
    <ligand>
        <name>Mg(2+)</name>
        <dbReference type="ChEBI" id="CHEBI:18420"/>
    </ligand>
</feature>
<dbReference type="PANTHER" id="PTHR19288">
    <property type="entry name" value="4-NITROPHENYLPHOSPHATASE-RELATED"/>
    <property type="match status" value="1"/>
</dbReference>
<evidence type="ECO:0000256" key="3">
    <source>
        <dbReference type="PIRSR" id="PIRSR000915-2"/>
    </source>
</evidence>
<dbReference type="SUPFAM" id="SSF56784">
    <property type="entry name" value="HAD-like"/>
    <property type="match status" value="1"/>
</dbReference>
<protein>
    <recommendedName>
        <fullName evidence="1">Acid sugar phosphatase</fullName>
        <ecNumber evidence="1">3.1.3.-</ecNumber>
    </recommendedName>
</protein>
<dbReference type="NCBIfam" id="TIGR01460">
    <property type="entry name" value="HAD-SF-IIA"/>
    <property type="match status" value="1"/>
</dbReference>
<gene>
    <name evidence="5" type="ORF">GMD78_03050</name>
</gene>
<keyword evidence="1 4" id="KW-0460">Magnesium</keyword>
<feature type="active site" description="Proton donor" evidence="2">
    <location>
        <position position="12"/>
    </location>
</feature>
<feature type="binding site" evidence="4">
    <location>
        <position position="209"/>
    </location>
    <ligand>
        <name>Mg(2+)</name>
        <dbReference type="ChEBI" id="CHEBI:18420"/>
    </ligand>
</feature>
<feature type="binding site" evidence="4">
    <location>
        <position position="12"/>
    </location>
    <ligand>
        <name>Mg(2+)</name>
        <dbReference type="ChEBI" id="CHEBI:18420"/>
    </ligand>
</feature>
<evidence type="ECO:0000313" key="6">
    <source>
        <dbReference type="Proteomes" id="UP000469125"/>
    </source>
</evidence>
<dbReference type="GO" id="GO:0016791">
    <property type="term" value="F:phosphatase activity"/>
    <property type="evidence" value="ECO:0007669"/>
    <property type="project" value="TreeGrafter"/>
</dbReference>
<dbReference type="GO" id="GO:0005737">
    <property type="term" value="C:cytoplasm"/>
    <property type="evidence" value="ECO:0007669"/>
    <property type="project" value="TreeGrafter"/>
</dbReference>
<reference evidence="5 6" key="1">
    <citation type="submission" date="2019-11" db="EMBL/GenBank/DDBJ databases">
        <authorList>
            <person name="Li X."/>
        </authorList>
    </citation>
    <scope>NUCLEOTIDE SEQUENCE [LARGE SCALE GENOMIC DNA]</scope>
    <source>
        <strain evidence="5 6">L9</strain>
    </source>
</reference>
<proteinExistence type="inferred from homology"/>
<dbReference type="EMBL" id="WOCA01000002">
    <property type="protein sequence ID" value="MUK87378.1"/>
    <property type="molecule type" value="Genomic_DNA"/>
</dbReference>
<dbReference type="InterPro" id="IPR006357">
    <property type="entry name" value="HAD-SF_hydro_IIA"/>
</dbReference>
<evidence type="ECO:0000313" key="5">
    <source>
        <dbReference type="EMBL" id="MUK87378.1"/>
    </source>
</evidence>
<feature type="binding site" evidence="3">
    <location>
        <position position="184"/>
    </location>
    <ligand>
        <name>substrate</name>
    </ligand>
</feature>
<dbReference type="RefSeq" id="WP_155667046.1">
    <property type="nucleotide sequence ID" value="NZ_WOCA01000002.1"/>
</dbReference>
<dbReference type="Proteomes" id="UP000469125">
    <property type="component" value="Unassembled WGS sequence"/>
</dbReference>
<sequence length="278" mass="30819">MEEIKGFIFDLDGTIYLGDQVIDGADTVINTLQQLGKKVLFLTNKTIESREKYAKKLQQFNIHASVENILNPTVTLINYLQESDPTACLYVIGEQIIKDELSKAGFLQAQTPEETDIVIISWDRDFHYDHLNFAYQAVKRGAKMIATNPDRTCPIENGDVPDCAGMIGALEGVSGRKIDLQIGKPSIITLDAALKILELDSHQCIMIGDRLETDIRMGNEADMKTALVLTGITTMEDLKTSDWEPEFVLSSINEIISSGKLGKFTLGSDNDSSEEKLL</sequence>